<name>A0A2P2MJK9_RHIMU</name>
<keyword evidence="1" id="KW-1133">Transmembrane helix</keyword>
<evidence type="ECO:0000256" key="1">
    <source>
        <dbReference type="SAM" id="Phobius"/>
    </source>
</evidence>
<evidence type="ECO:0000313" key="2">
    <source>
        <dbReference type="EMBL" id="MBX30423.1"/>
    </source>
</evidence>
<accession>A0A2P2MJK9</accession>
<keyword evidence="1" id="KW-0472">Membrane</keyword>
<dbReference type="EMBL" id="GGEC01049939">
    <property type="protein sequence ID" value="MBX30423.1"/>
    <property type="molecule type" value="Transcribed_RNA"/>
</dbReference>
<dbReference type="AlphaFoldDB" id="A0A2P2MJK9"/>
<sequence length="33" mass="3775">MKPLISFPFNRDISALYLCIACVSSFLQLSIWP</sequence>
<protein>
    <submittedName>
        <fullName evidence="2">Uncharacterized protein</fullName>
    </submittedName>
</protein>
<reference evidence="2" key="1">
    <citation type="submission" date="2018-02" db="EMBL/GenBank/DDBJ databases">
        <title>Rhizophora mucronata_Transcriptome.</title>
        <authorList>
            <person name="Meera S.P."/>
            <person name="Sreeshan A."/>
            <person name="Augustine A."/>
        </authorList>
    </citation>
    <scope>NUCLEOTIDE SEQUENCE</scope>
    <source>
        <tissue evidence="2">Leaf</tissue>
    </source>
</reference>
<keyword evidence="1" id="KW-0812">Transmembrane</keyword>
<feature type="transmembrane region" description="Helical" evidence="1">
    <location>
        <begin position="12"/>
        <end position="32"/>
    </location>
</feature>
<organism evidence="2">
    <name type="scientific">Rhizophora mucronata</name>
    <name type="common">Asiatic mangrove</name>
    <dbReference type="NCBI Taxonomy" id="61149"/>
    <lineage>
        <taxon>Eukaryota</taxon>
        <taxon>Viridiplantae</taxon>
        <taxon>Streptophyta</taxon>
        <taxon>Embryophyta</taxon>
        <taxon>Tracheophyta</taxon>
        <taxon>Spermatophyta</taxon>
        <taxon>Magnoliopsida</taxon>
        <taxon>eudicotyledons</taxon>
        <taxon>Gunneridae</taxon>
        <taxon>Pentapetalae</taxon>
        <taxon>rosids</taxon>
        <taxon>fabids</taxon>
        <taxon>Malpighiales</taxon>
        <taxon>Rhizophoraceae</taxon>
        <taxon>Rhizophora</taxon>
    </lineage>
</organism>
<proteinExistence type="predicted"/>